<name>A0A0N0RRV1_9BASI</name>
<sequence length="268" mass="29406">MHLSPPLMNESKPGFKHQASDDSSGTVRLWNTHYAPSSYSNPAYASSTQSSDDDDEEIMAQLREARKRLESTQLDDTCLLGQDTDLIAKTPQAYDAFGLVKNSSFKLSRLRIDQQGEGDPPTKTSKSPPKNTAPDLTLNLKDLPFVAHIENERRRLSDGSMSSTISDLDDPTALERWPRVLASVPSQYSGSKFGLAPYIELERSEWTWHGEPASPTSSSGHRLSLPPSEASDVEMPTLERANMEWDWALGGSTAAPTTSTDLPAPMPS</sequence>
<dbReference type="GeneID" id="28729206"/>
<gene>
    <name evidence="2" type="ORF">Malapachy_2844</name>
</gene>
<dbReference type="EMBL" id="LGAV01000011">
    <property type="protein sequence ID" value="KOS12553.1"/>
    <property type="molecule type" value="Genomic_DNA"/>
</dbReference>
<feature type="region of interest" description="Disordered" evidence="1">
    <location>
        <begin position="112"/>
        <end position="137"/>
    </location>
</feature>
<dbReference type="AlphaFoldDB" id="A0A0N0RRV1"/>
<comment type="caution">
    <text evidence="2">The sequence shown here is derived from an EMBL/GenBank/DDBJ whole genome shotgun (WGS) entry which is preliminary data.</text>
</comment>
<dbReference type="VEuPathDB" id="FungiDB:Malapachy_2844"/>
<evidence type="ECO:0000313" key="2">
    <source>
        <dbReference type="EMBL" id="KOS12553.1"/>
    </source>
</evidence>
<proteinExistence type="predicted"/>
<feature type="region of interest" description="Disordered" evidence="1">
    <location>
        <begin position="210"/>
        <end position="231"/>
    </location>
</feature>
<feature type="compositionally biased region" description="Low complexity" evidence="1">
    <location>
        <begin position="34"/>
        <end position="50"/>
    </location>
</feature>
<accession>A0A0N0RRV1</accession>
<dbReference type="Proteomes" id="UP000037751">
    <property type="component" value="Unassembled WGS sequence"/>
</dbReference>
<evidence type="ECO:0000256" key="1">
    <source>
        <dbReference type="SAM" id="MobiDB-lite"/>
    </source>
</evidence>
<reference evidence="2 3" key="1">
    <citation type="submission" date="2015-07" db="EMBL/GenBank/DDBJ databases">
        <title>Draft Genome Sequence of Malassezia furfur CBS1878 and Malassezia pachydermatis CBS1879.</title>
        <authorList>
            <person name="Triana S."/>
            <person name="Ohm R."/>
            <person name="Gonzalez A."/>
            <person name="DeCock H."/>
            <person name="Restrepo S."/>
            <person name="Celis A."/>
        </authorList>
    </citation>
    <scope>NUCLEOTIDE SEQUENCE [LARGE SCALE GENOMIC DNA]</scope>
    <source>
        <strain evidence="2 3">CBS 1879</strain>
    </source>
</reference>
<dbReference type="OrthoDB" id="3351363at2759"/>
<keyword evidence="3" id="KW-1185">Reference proteome</keyword>
<organism evidence="2 3">
    <name type="scientific">Malassezia pachydermatis</name>
    <dbReference type="NCBI Taxonomy" id="77020"/>
    <lineage>
        <taxon>Eukaryota</taxon>
        <taxon>Fungi</taxon>
        <taxon>Dikarya</taxon>
        <taxon>Basidiomycota</taxon>
        <taxon>Ustilaginomycotina</taxon>
        <taxon>Malasseziomycetes</taxon>
        <taxon>Malasseziales</taxon>
        <taxon>Malasseziaceae</taxon>
        <taxon>Malassezia</taxon>
    </lineage>
</organism>
<feature type="compositionally biased region" description="Low complexity" evidence="1">
    <location>
        <begin position="121"/>
        <end position="130"/>
    </location>
</feature>
<evidence type="ECO:0000313" key="3">
    <source>
        <dbReference type="Proteomes" id="UP000037751"/>
    </source>
</evidence>
<dbReference type="RefSeq" id="XP_017990185.1">
    <property type="nucleotide sequence ID" value="XM_018137330.1"/>
</dbReference>
<protein>
    <submittedName>
        <fullName evidence="2">Uncharacterized protein</fullName>
    </submittedName>
</protein>
<feature type="region of interest" description="Disordered" evidence="1">
    <location>
        <begin position="249"/>
        <end position="268"/>
    </location>
</feature>
<feature type="region of interest" description="Disordered" evidence="1">
    <location>
        <begin position="1"/>
        <end position="56"/>
    </location>
</feature>